<dbReference type="SUPFAM" id="SSF54160">
    <property type="entry name" value="Chromo domain-like"/>
    <property type="match status" value="1"/>
</dbReference>
<name>A0A9W6X1B9_9STRA</name>
<evidence type="ECO:0000256" key="3">
    <source>
        <dbReference type="SAM" id="MobiDB-lite"/>
    </source>
</evidence>
<keyword evidence="6" id="KW-1185">Reference proteome</keyword>
<dbReference type="InterPro" id="IPR000953">
    <property type="entry name" value="Chromo/chromo_shadow_dom"/>
</dbReference>
<proteinExistence type="predicted"/>
<dbReference type="OrthoDB" id="8192126at2759"/>
<comment type="subcellular location">
    <subcellularLocation>
        <location evidence="1">Nucleus</location>
    </subcellularLocation>
</comment>
<dbReference type="Gene3D" id="2.40.50.40">
    <property type="match status" value="1"/>
</dbReference>
<keyword evidence="2" id="KW-0539">Nucleus</keyword>
<dbReference type="SMART" id="SM00298">
    <property type="entry name" value="CHROMO"/>
    <property type="match status" value="1"/>
</dbReference>
<feature type="domain" description="Chromo" evidence="4">
    <location>
        <begin position="210"/>
        <end position="267"/>
    </location>
</feature>
<gene>
    <name evidence="5" type="ORF">Pfra01_000457800</name>
</gene>
<dbReference type="InterPro" id="IPR051219">
    <property type="entry name" value="Heterochromatin_chromo-domain"/>
</dbReference>
<dbReference type="AlphaFoldDB" id="A0A9W6X1B9"/>
<dbReference type="EMBL" id="BSXT01000362">
    <property type="protein sequence ID" value="GMF25516.1"/>
    <property type="molecule type" value="Genomic_DNA"/>
</dbReference>
<evidence type="ECO:0000313" key="5">
    <source>
        <dbReference type="EMBL" id="GMF25516.1"/>
    </source>
</evidence>
<evidence type="ECO:0000256" key="2">
    <source>
        <dbReference type="ARBA" id="ARBA00023242"/>
    </source>
</evidence>
<sequence>MATHPPFCVGLLKPYHPAAAIDTSGSTPPSIDEWHSPSLPPPQEPGLGRIAQQDPLGGVRRGSPRCRHASRASESSRDARIWSAASPRQSLRIATVGNSPDPVLDQGGPPVPASPALGAAGNASPRELRDQPQRGTRQSEDDHAASPSPPARHPEGADSFPRPIAGHPDSRSLWQAGHHHAVPPSDAERLDQPLHRALPPLLGTGGVPYFHVEKILRRRGRIENYQYRVKWCSYPDSYSSWEPGSHLEEDCADLVAAFEQAHEDGRR</sequence>
<dbReference type="PROSITE" id="PS50013">
    <property type="entry name" value="CHROMO_2"/>
    <property type="match status" value="1"/>
</dbReference>
<organism evidence="5 6">
    <name type="scientific">Phytophthora fragariaefolia</name>
    <dbReference type="NCBI Taxonomy" id="1490495"/>
    <lineage>
        <taxon>Eukaryota</taxon>
        <taxon>Sar</taxon>
        <taxon>Stramenopiles</taxon>
        <taxon>Oomycota</taxon>
        <taxon>Peronosporomycetes</taxon>
        <taxon>Peronosporales</taxon>
        <taxon>Peronosporaceae</taxon>
        <taxon>Phytophthora</taxon>
    </lineage>
</organism>
<dbReference type="PANTHER" id="PTHR22812">
    <property type="entry name" value="CHROMOBOX PROTEIN"/>
    <property type="match status" value="1"/>
</dbReference>
<dbReference type="GO" id="GO:0005634">
    <property type="term" value="C:nucleus"/>
    <property type="evidence" value="ECO:0007669"/>
    <property type="project" value="UniProtKB-SubCell"/>
</dbReference>
<dbReference type="Proteomes" id="UP001165121">
    <property type="component" value="Unassembled WGS sequence"/>
</dbReference>
<dbReference type="InterPro" id="IPR023780">
    <property type="entry name" value="Chromo_domain"/>
</dbReference>
<dbReference type="Pfam" id="PF00385">
    <property type="entry name" value="Chromo"/>
    <property type="match status" value="1"/>
</dbReference>
<evidence type="ECO:0000256" key="1">
    <source>
        <dbReference type="ARBA" id="ARBA00004123"/>
    </source>
</evidence>
<dbReference type="CDD" id="cd00024">
    <property type="entry name" value="CD_CSD"/>
    <property type="match status" value="1"/>
</dbReference>
<feature type="compositionally biased region" description="Basic and acidic residues" evidence="3">
    <location>
        <begin position="126"/>
        <end position="144"/>
    </location>
</feature>
<evidence type="ECO:0000313" key="6">
    <source>
        <dbReference type="Proteomes" id="UP001165121"/>
    </source>
</evidence>
<protein>
    <submittedName>
        <fullName evidence="5">Unnamed protein product</fullName>
    </submittedName>
</protein>
<reference evidence="5" key="1">
    <citation type="submission" date="2023-04" db="EMBL/GenBank/DDBJ databases">
        <title>Phytophthora fragariaefolia NBRC 109709.</title>
        <authorList>
            <person name="Ichikawa N."/>
            <person name="Sato H."/>
            <person name="Tonouchi N."/>
        </authorList>
    </citation>
    <scope>NUCLEOTIDE SEQUENCE</scope>
    <source>
        <strain evidence="5">NBRC 109709</strain>
    </source>
</reference>
<dbReference type="InterPro" id="IPR016197">
    <property type="entry name" value="Chromo-like_dom_sf"/>
</dbReference>
<feature type="region of interest" description="Disordered" evidence="3">
    <location>
        <begin position="19"/>
        <end position="187"/>
    </location>
</feature>
<comment type="caution">
    <text evidence="5">The sequence shown here is derived from an EMBL/GenBank/DDBJ whole genome shotgun (WGS) entry which is preliminary data.</text>
</comment>
<accession>A0A9W6X1B9</accession>
<evidence type="ECO:0000259" key="4">
    <source>
        <dbReference type="PROSITE" id="PS50013"/>
    </source>
</evidence>